<accession>A0ABV6TVX5</accession>
<evidence type="ECO:0000313" key="3">
    <source>
        <dbReference type="Proteomes" id="UP001589887"/>
    </source>
</evidence>
<dbReference type="RefSeq" id="WP_394323920.1">
    <property type="nucleotide sequence ID" value="NZ_JBHMQV010000009.1"/>
</dbReference>
<reference evidence="2 3" key="1">
    <citation type="submission" date="2024-09" db="EMBL/GenBank/DDBJ databases">
        <authorList>
            <person name="Sun Q."/>
            <person name="Mori K."/>
        </authorList>
    </citation>
    <scope>NUCLEOTIDE SEQUENCE [LARGE SCALE GENOMIC DNA]</scope>
    <source>
        <strain evidence="2 3">JCM 4557</strain>
    </source>
</reference>
<protein>
    <submittedName>
        <fullName evidence="2">DNRLRE domain-containing protein</fullName>
    </submittedName>
</protein>
<keyword evidence="3" id="KW-1185">Reference proteome</keyword>
<comment type="caution">
    <text evidence="2">The sequence shown here is derived from an EMBL/GenBank/DDBJ whole genome shotgun (WGS) entry which is preliminary data.</text>
</comment>
<feature type="region of interest" description="Disordered" evidence="1">
    <location>
        <begin position="561"/>
        <end position="590"/>
    </location>
</feature>
<sequence length="968" mass="102290">MELPSLRTETRQVFANPSGSFTEEQSVIAQRVRQGNKLVDIDPSLHATADGRIVPKATSVGLEFSGGGSGPLAMIIRDGRSMSLSWPAPLPKPTVVDDSVTYPEVLPGVDLKLRAASTGFGQLLVVKSAEAAANPALKSLTFKLSTSGVSVSADEHGNLRALNPAGQEVFTAPVPLMWDSSTSTTGGSGSGFASKPGARLPASATETATPPVPTDEFEPGHGAQQSAMPLTVAGDTVTLAPDQSLLKGKNTTYPVYIDPPVDGSREAWTMAYKMYPNSSFYNGKGWGGSGSSTSTARVGYENETNGLARSFFQMDTDKLWNTRKSIIKSTFRIKNTWSWSCEDRKVEAWFTGSISSSTTWNNQPSWARYLNRVDDAKGWSADCPAGNLAFDVTSAAVEAANRHLPNMTLGLRAADEDDVYAWKKFDVGTALLSTDYDTYPNKPGGLYTQPDSGAQCGANAPFTIIGNTDVTLGGTFSDPDGGTVKAHFELWPTGHGGAANEVNTTVDVTSGRGAKLVVTKDRLAQLMKNAGLTGTTTFSWQAQTQSGSLSSPWADECHFQFDGTRPSNPPGVTSSQYPDGSEGWPSQTGQARTEGAFTLSSGNVGDVAKYEYWSDWDPTVRTVSPAAVGGSVNIKLTPPSAGAHALGVRSLDRAGNRSDGTAYRFYANSPATPDKPGDLNGDGTADFYGVRTDGALWLYPGQGNGYAGASAVASNTDFSGASVTHRGDWTTDGFEDLVGLIPSGDGKILKVFPNNGVGYACTARNEQADGASRSCLYDQQQLDVYNPADNHWSNADQILAIGDVDGPLDTNGDGTIDVPGHTDLLVKTGDQLWLYYGSDSFSLDEYRAPVLIGDGAWSNYDLAAPGDRTGDGRVDVIARSKSNGELRQYQGTGPNGEGLGYGPGATVIGTSWTPAYRPLFTAVPDTNGDGKPDLWSTGGDGKLYFYSNVQGAGVEVGIGGWKNFQQIS</sequence>
<name>A0ABV6TVX5_9ACTN</name>
<evidence type="ECO:0000313" key="2">
    <source>
        <dbReference type="EMBL" id="MFC0849944.1"/>
    </source>
</evidence>
<proteinExistence type="predicted"/>
<gene>
    <name evidence="2" type="ORF">ACFH04_40420</name>
</gene>
<dbReference type="InterPro" id="IPR028994">
    <property type="entry name" value="Integrin_alpha_N"/>
</dbReference>
<dbReference type="NCBIfam" id="NF033679">
    <property type="entry name" value="DNRLRE_dom"/>
    <property type="match status" value="1"/>
</dbReference>
<feature type="compositionally biased region" description="Polar residues" evidence="1">
    <location>
        <begin position="570"/>
        <end position="590"/>
    </location>
</feature>
<dbReference type="SUPFAM" id="SSF69318">
    <property type="entry name" value="Integrin alpha N-terminal domain"/>
    <property type="match status" value="1"/>
</dbReference>
<evidence type="ECO:0000256" key="1">
    <source>
        <dbReference type="SAM" id="MobiDB-lite"/>
    </source>
</evidence>
<organism evidence="2 3">
    <name type="scientific">Streptomyces noboritoensis</name>
    <dbReference type="NCBI Taxonomy" id="67337"/>
    <lineage>
        <taxon>Bacteria</taxon>
        <taxon>Bacillati</taxon>
        <taxon>Actinomycetota</taxon>
        <taxon>Actinomycetes</taxon>
        <taxon>Kitasatosporales</taxon>
        <taxon>Streptomycetaceae</taxon>
        <taxon>Streptomyces</taxon>
    </lineage>
</organism>
<dbReference type="EMBL" id="JBHMQV010000009">
    <property type="protein sequence ID" value="MFC0849944.1"/>
    <property type="molecule type" value="Genomic_DNA"/>
</dbReference>
<feature type="region of interest" description="Disordered" evidence="1">
    <location>
        <begin position="180"/>
        <end position="222"/>
    </location>
</feature>
<dbReference type="Proteomes" id="UP001589887">
    <property type="component" value="Unassembled WGS sequence"/>
</dbReference>